<dbReference type="PROSITE" id="PS50263">
    <property type="entry name" value="CN_HYDROLASE"/>
    <property type="match status" value="1"/>
</dbReference>
<evidence type="ECO:0000313" key="8">
    <source>
        <dbReference type="Proteomes" id="UP000073485"/>
    </source>
</evidence>
<dbReference type="EMBL" id="FIGO01000009">
    <property type="protein sequence ID" value="CYU97477.1"/>
    <property type="molecule type" value="Genomic_DNA"/>
</dbReference>
<proteinExistence type="inferred from homology"/>
<dbReference type="PANTHER" id="PTHR43674">
    <property type="entry name" value="NITRILASE C965.09-RELATED"/>
    <property type="match status" value="1"/>
</dbReference>
<dbReference type="RefSeq" id="WP_024408984.1">
    <property type="nucleotide sequence ID" value="NZ_CEDH01000171.1"/>
</dbReference>
<gene>
    <name evidence="4" type="ORF">ERS132392_00830</name>
    <name evidence="5" type="ORF">ERS132410_01552</name>
    <name evidence="6" type="ORF">ERS132521_00315</name>
</gene>
<dbReference type="Pfam" id="PF00795">
    <property type="entry name" value="CN_hydrolase"/>
    <property type="match status" value="1"/>
</dbReference>
<dbReference type="InterPro" id="IPR003010">
    <property type="entry name" value="C-N_Hydrolase"/>
</dbReference>
<dbReference type="PANTHER" id="PTHR43674:SF2">
    <property type="entry name" value="BETA-UREIDOPROPIONASE"/>
    <property type="match status" value="1"/>
</dbReference>
<comment type="similarity">
    <text evidence="2">Belongs to the carbon-nitrogen hydrolase superfamily.</text>
</comment>
<dbReference type="InterPro" id="IPR017755">
    <property type="entry name" value="N-carbamoylputrescine_amidase"/>
</dbReference>
<name>A0A0Z8E8G2_STRSU</name>
<evidence type="ECO:0000256" key="2">
    <source>
        <dbReference type="ARBA" id="ARBA00034122"/>
    </source>
</evidence>
<evidence type="ECO:0000313" key="6">
    <source>
        <dbReference type="EMBL" id="CYX24336.1"/>
    </source>
</evidence>
<accession>A0A0Z8E8G2</accession>
<dbReference type="CDD" id="cd07573">
    <property type="entry name" value="CPA"/>
    <property type="match status" value="1"/>
</dbReference>
<evidence type="ECO:0000313" key="5">
    <source>
        <dbReference type="EMBL" id="CYU97477.1"/>
    </source>
</evidence>
<dbReference type="Gene3D" id="3.60.110.10">
    <property type="entry name" value="Carbon-nitrogen hydrolase"/>
    <property type="match status" value="1"/>
</dbReference>
<dbReference type="SUPFAM" id="SSF56317">
    <property type="entry name" value="Carbon-nitrogen hydrolase"/>
    <property type="match status" value="1"/>
</dbReference>
<dbReference type="InterPro" id="IPR036526">
    <property type="entry name" value="C-N_Hydrolase_sf"/>
</dbReference>
<dbReference type="Proteomes" id="UP000072353">
    <property type="component" value="Unassembled WGS sequence"/>
</dbReference>
<evidence type="ECO:0000259" key="3">
    <source>
        <dbReference type="PROSITE" id="PS50263"/>
    </source>
</evidence>
<dbReference type="GO" id="GO:0047417">
    <property type="term" value="F:N-carbamoyl-D-amino acid hydrolase activity"/>
    <property type="evidence" value="ECO:0007669"/>
    <property type="project" value="UniProtKB-EC"/>
</dbReference>
<dbReference type="GO" id="GO:0050126">
    <property type="term" value="F:N-carbamoylputrescine amidase activity"/>
    <property type="evidence" value="ECO:0007669"/>
    <property type="project" value="InterPro"/>
</dbReference>
<evidence type="ECO:0000313" key="4">
    <source>
        <dbReference type="EMBL" id="CYU45410.1"/>
    </source>
</evidence>
<organism evidence="6 7">
    <name type="scientific">Streptococcus suis</name>
    <dbReference type="NCBI Taxonomy" id="1307"/>
    <lineage>
        <taxon>Bacteria</taxon>
        <taxon>Bacillati</taxon>
        <taxon>Bacillota</taxon>
        <taxon>Bacilli</taxon>
        <taxon>Lactobacillales</taxon>
        <taxon>Streptococcaceae</taxon>
        <taxon>Streptococcus</taxon>
    </lineage>
</organism>
<dbReference type="EC" id="3.5.1.77" evidence="6"/>
<protein>
    <submittedName>
        <fullName evidence="6">N-carbamoylputrescine amidase</fullName>
        <ecNumber evidence="6">3.5.1.77</ecNumber>
    </submittedName>
</protein>
<dbReference type="InterPro" id="IPR050345">
    <property type="entry name" value="Aliph_Amidase/BUP"/>
</dbReference>
<evidence type="ECO:0000256" key="1">
    <source>
        <dbReference type="ARBA" id="ARBA00022801"/>
    </source>
</evidence>
<dbReference type="Proteomes" id="UP000073485">
    <property type="component" value="Unassembled WGS sequence"/>
</dbReference>
<dbReference type="GO" id="GO:0033388">
    <property type="term" value="P:putrescine biosynthetic process from arginine"/>
    <property type="evidence" value="ECO:0007669"/>
    <property type="project" value="TreeGrafter"/>
</dbReference>
<dbReference type="AlphaFoldDB" id="A0A0Z8E8G2"/>
<keyword evidence="1 6" id="KW-0378">Hydrolase</keyword>
<evidence type="ECO:0000313" key="7">
    <source>
        <dbReference type="Proteomes" id="UP000072353"/>
    </source>
</evidence>
<dbReference type="EMBL" id="FILL01000002">
    <property type="protein sequence ID" value="CYX24336.1"/>
    <property type="molecule type" value="Genomic_DNA"/>
</dbReference>
<feature type="domain" description="CN hydrolase" evidence="3">
    <location>
        <begin position="4"/>
        <end position="265"/>
    </location>
</feature>
<dbReference type="EMBL" id="FIGH01000003">
    <property type="protein sequence ID" value="CYU45410.1"/>
    <property type="molecule type" value="Genomic_DNA"/>
</dbReference>
<dbReference type="NCBIfam" id="TIGR03381">
    <property type="entry name" value="agmatine_aguB"/>
    <property type="match status" value="1"/>
</dbReference>
<dbReference type="Proteomes" id="UP000074664">
    <property type="component" value="Unassembled WGS sequence"/>
</dbReference>
<reference evidence="7 8" key="1">
    <citation type="submission" date="2016-02" db="EMBL/GenBank/DDBJ databases">
        <authorList>
            <consortium name="Pathogen Informatics"/>
        </authorList>
    </citation>
    <scope>NUCLEOTIDE SEQUENCE [LARGE SCALE GENOMIC DNA]</scope>
    <source>
        <strain evidence="4 9">LSS30</strain>
        <strain evidence="5 8">LSS48</strain>
        <strain evidence="6 7">SS975</strain>
    </source>
</reference>
<sequence>MRNVTVAAVQMKCSQDLWENLATAERLVRQAASQGAQIILLPELFERPYFCQERQYDYYNYAKSVEENDAVQHFIPIAKELQVVLPISFYEKDGNSLYNSIAVIDADGSVLGVYRKTHIPDDHYYQEKFYFTPGNTGFKVWETRYAKIGIGICWDQWFPETARCLALNGAELLFYPTAIGSEPILDTDSQGHWQRTMQGHAAANITPVIAANRIGLEKVQPSAENGGQSSSLCFYGSSFLTDETGDILTKVGREEEAVLLATYDLDMGARERLDWGLFRDRRPHMYQQIVE</sequence>
<evidence type="ECO:0000313" key="9">
    <source>
        <dbReference type="Proteomes" id="UP000074664"/>
    </source>
</evidence>